<dbReference type="SMART" id="SM00020">
    <property type="entry name" value="Tryp_SPc"/>
    <property type="match status" value="1"/>
</dbReference>
<dbReference type="Proteomes" id="UP000669903">
    <property type="component" value="Unassembled WGS sequence"/>
</dbReference>
<gene>
    <name evidence="8" type="primary">Tryp1_0</name>
    <name evidence="8" type="ORF">G6Z76_0013915</name>
</gene>
<evidence type="ECO:0000313" key="9">
    <source>
        <dbReference type="Proteomes" id="UP000669903"/>
    </source>
</evidence>
<feature type="chain" id="PRO_5032384768" evidence="6">
    <location>
        <begin position="23"/>
        <end position="263"/>
    </location>
</feature>
<reference evidence="8" key="1">
    <citation type="submission" date="2020-03" db="EMBL/GenBank/DDBJ databases">
        <title>Relaxed selection underlies rapid genomic changes in the transitions from sociality to social parasitism in ants.</title>
        <authorList>
            <person name="Bi X."/>
        </authorList>
    </citation>
    <scope>NUCLEOTIDE SEQUENCE</scope>
    <source>
        <strain evidence="8">BGI-DK2014a</strain>
        <tissue evidence="8">Whole body</tissue>
    </source>
</reference>
<keyword evidence="6" id="KW-0732">Signal</keyword>
<dbReference type="InterPro" id="IPR018114">
    <property type="entry name" value="TRYPSIN_HIS"/>
</dbReference>
<dbReference type="PROSITE" id="PS50240">
    <property type="entry name" value="TRYPSIN_DOM"/>
    <property type="match status" value="1"/>
</dbReference>
<proteinExistence type="inferred from homology"/>
<keyword evidence="1 5" id="KW-0645">Protease</keyword>
<dbReference type="PANTHER" id="PTHR24252">
    <property type="entry name" value="ACROSIN-RELATED"/>
    <property type="match status" value="1"/>
</dbReference>
<sequence length="263" mass="29572">MNSRFCIFILFCFAGYLRYGSFNNEVQRIINGLDTNINLVPYMLSLRLNDEHVCCAAIINEEWAVTAGHCMKITNDPIKEITLCSGSSILYENCTVHNVNNFFIHENFNNDINDYDIAVIQVTPAFIYNDHTKAVDLASNKNVLRKWGTVCGWGFYLKVQGIIDPVLAKTLQCAAVPRINKWTCQKYYVNRYIVTSRMTCYGFQEGGIDACQGDSGGPIVNINNILLGITSWGDGCADKNSPGVYTDAILLRDWIRNKTGMET</sequence>
<name>A0A836FYC6_9HYME</name>
<keyword evidence="2 5" id="KW-0378">Hydrolase</keyword>
<dbReference type="EMBL" id="JAANIC010001043">
    <property type="protein sequence ID" value="KAG5347228.1"/>
    <property type="molecule type" value="Genomic_DNA"/>
</dbReference>
<dbReference type="Pfam" id="PF00089">
    <property type="entry name" value="Trypsin"/>
    <property type="match status" value="1"/>
</dbReference>
<dbReference type="AlphaFoldDB" id="A0A836FYC6"/>
<evidence type="ECO:0000256" key="1">
    <source>
        <dbReference type="ARBA" id="ARBA00022670"/>
    </source>
</evidence>
<comment type="caution">
    <text evidence="8">The sequence shown here is derived from an EMBL/GenBank/DDBJ whole genome shotgun (WGS) entry which is preliminary data.</text>
</comment>
<keyword evidence="5" id="KW-0720">Serine protease</keyword>
<dbReference type="Gene3D" id="2.40.10.10">
    <property type="entry name" value="Trypsin-like serine proteases"/>
    <property type="match status" value="1"/>
</dbReference>
<comment type="similarity">
    <text evidence="4">Belongs to the peptidase S1 family. CLIP subfamily.</text>
</comment>
<dbReference type="InterPro" id="IPR033116">
    <property type="entry name" value="TRYPSIN_SER"/>
</dbReference>
<dbReference type="InterPro" id="IPR001254">
    <property type="entry name" value="Trypsin_dom"/>
</dbReference>
<dbReference type="InterPro" id="IPR043504">
    <property type="entry name" value="Peptidase_S1_PA_chymotrypsin"/>
</dbReference>
<evidence type="ECO:0000256" key="4">
    <source>
        <dbReference type="ARBA" id="ARBA00024195"/>
    </source>
</evidence>
<keyword evidence="3" id="KW-1015">Disulfide bond</keyword>
<dbReference type="InterPro" id="IPR001314">
    <property type="entry name" value="Peptidase_S1A"/>
</dbReference>
<protein>
    <submittedName>
        <fullName evidence="8">TRY1 protein</fullName>
    </submittedName>
</protein>
<keyword evidence="9" id="KW-1185">Reference proteome</keyword>
<dbReference type="SUPFAM" id="SSF50494">
    <property type="entry name" value="Trypsin-like serine proteases"/>
    <property type="match status" value="1"/>
</dbReference>
<dbReference type="GO" id="GO:0006508">
    <property type="term" value="P:proteolysis"/>
    <property type="evidence" value="ECO:0007669"/>
    <property type="project" value="UniProtKB-KW"/>
</dbReference>
<dbReference type="InterPro" id="IPR009003">
    <property type="entry name" value="Peptidase_S1_PA"/>
</dbReference>
<organism evidence="8 9">
    <name type="scientific">Acromyrmex charruanus</name>
    <dbReference type="NCBI Taxonomy" id="2715315"/>
    <lineage>
        <taxon>Eukaryota</taxon>
        <taxon>Metazoa</taxon>
        <taxon>Ecdysozoa</taxon>
        <taxon>Arthropoda</taxon>
        <taxon>Hexapoda</taxon>
        <taxon>Insecta</taxon>
        <taxon>Pterygota</taxon>
        <taxon>Neoptera</taxon>
        <taxon>Endopterygota</taxon>
        <taxon>Hymenoptera</taxon>
        <taxon>Apocrita</taxon>
        <taxon>Aculeata</taxon>
        <taxon>Formicoidea</taxon>
        <taxon>Formicidae</taxon>
        <taxon>Myrmicinae</taxon>
        <taxon>Acromyrmex</taxon>
    </lineage>
</organism>
<dbReference type="GO" id="GO:0004252">
    <property type="term" value="F:serine-type endopeptidase activity"/>
    <property type="evidence" value="ECO:0007669"/>
    <property type="project" value="InterPro"/>
</dbReference>
<dbReference type="PANTHER" id="PTHR24252:SF17">
    <property type="entry name" value="SUPPRESSOR OF TUMORIGENICITY 14 PROTEIN HOMOLOG-RELATED"/>
    <property type="match status" value="1"/>
</dbReference>
<dbReference type="CDD" id="cd00190">
    <property type="entry name" value="Tryp_SPc"/>
    <property type="match status" value="1"/>
</dbReference>
<feature type="signal peptide" evidence="6">
    <location>
        <begin position="1"/>
        <end position="22"/>
    </location>
</feature>
<evidence type="ECO:0000256" key="6">
    <source>
        <dbReference type="SAM" id="SignalP"/>
    </source>
</evidence>
<dbReference type="PRINTS" id="PR00722">
    <property type="entry name" value="CHYMOTRYPSIN"/>
</dbReference>
<dbReference type="FunFam" id="2.40.10.10:FF:000068">
    <property type="entry name" value="transmembrane protease serine 2"/>
    <property type="match status" value="1"/>
</dbReference>
<evidence type="ECO:0000256" key="5">
    <source>
        <dbReference type="RuleBase" id="RU363034"/>
    </source>
</evidence>
<evidence type="ECO:0000256" key="2">
    <source>
        <dbReference type="ARBA" id="ARBA00022801"/>
    </source>
</evidence>
<feature type="non-terminal residue" evidence="8">
    <location>
        <position position="1"/>
    </location>
</feature>
<accession>A0A836FYC6</accession>
<dbReference type="PROSITE" id="PS00135">
    <property type="entry name" value="TRYPSIN_SER"/>
    <property type="match status" value="1"/>
</dbReference>
<dbReference type="FunFam" id="2.40.10.10:FF:000002">
    <property type="entry name" value="Transmembrane protease serine"/>
    <property type="match status" value="1"/>
</dbReference>
<evidence type="ECO:0000313" key="8">
    <source>
        <dbReference type="EMBL" id="KAG5347228.1"/>
    </source>
</evidence>
<feature type="non-terminal residue" evidence="8">
    <location>
        <position position="263"/>
    </location>
</feature>
<feature type="domain" description="Peptidase S1" evidence="7">
    <location>
        <begin position="29"/>
        <end position="260"/>
    </location>
</feature>
<evidence type="ECO:0000259" key="7">
    <source>
        <dbReference type="PROSITE" id="PS50240"/>
    </source>
</evidence>
<evidence type="ECO:0000256" key="3">
    <source>
        <dbReference type="ARBA" id="ARBA00023157"/>
    </source>
</evidence>
<dbReference type="PROSITE" id="PS00134">
    <property type="entry name" value="TRYPSIN_HIS"/>
    <property type="match status" value="1"/>
</dbReference>